<feature type="non-terminal residue" evidence="1">
    <location>
        <position position="1"/>
    </location>
</feature>
<organism evidence="1 2">
    <name type="scientific">Candidatus Nealsonbacteria bacterium CG10_big_fil_rev_8_21_14_0_10_36_228</name>
    <dbReference type="NCBI Taxonomy" id="1974708"/>
    <lineage>
        <taxon>Bacteria</taxon>
        <taxon>Candidatus Nealsoniibacteriota</taxon>
    </lineage>
</organism>
<dbReference type="Proteomes" id="UP000237006">
    <property type="component" value="Unassembled WGS sequence"/>
</dbReference>
<sequence length="86" mass="9610">RFIKIHDLPVVRSWDIESIIGYVLSTAAAAPHLFGDQVNRFKEETKSTLLSINPKGVFQENAVWHMVLGSKKPVIKSRSENSGTAF</sequence>
<protein>
    <submittedName>
        <fullName evidence="1">Uncharacterized protein</fullName>
    </submittedName>
</protein>
<gene>
    <name evidence="1" type="ORF">COU41_00370</name>
</gene>
<comment type="caution">
    <text evidence="1">The sequence shown here is derived from an EMBL/GenBank/DDBJ whole genome shotgun (WGS) entry which is preliminary data.</text>
</comment>
<dbReference type="AlphaFoldDB" id="A0A2H0TMK8"/>
<dbReference type="EMBL" id="PFCI01000008">
    <property type="protein sequence ID" value="PIR72426.1"/>
    <property type="molecule type" value="Genomic_DNA"/>
</dbReference>
<name>A0A2H0TMK8_9BACT</name>
<evidence type="ECO:0000313" key="2">
    <source>
        <dbReference type="Proteomes" id="UP000237006"/>
    </source>
</evidence>
<accession>A0A2H0TMK8</accession>
<proteinExistence type="predicted"/>
<reference evidence="2" key="1">
    <citation type="submission" date="2017-09" db="EMBL/GenBank/DDBJ databases">
        <title>Depth-based differentiation of microbial function through sediment-hosted aquifers and enrichment of novel symbionts in the deep terrestrial subsurface.</title>
        <authorList>
            <person name="Probst A.J."/>
            <person name="Ladd B."/>
            <person name="Jarett J.K."/>
            <person name="Geller-Mcgrath D.E."/>
            <person name="Sieber C.M.K."/>
            <person name="Emerson J.B."/>
            <person name="Anantharaman K."/>
            <person name="Thomas B.C."/>
            <person name="Malmstrom R."/>
            <person name="Stieglmeier M."/>
            <person name="Klingl A."/>
            <person name="Woyke T."/>
            <person name="Ryan C.M."/>
            <person name="Banfield J.F."/>
        </authorList>
    </citation>
    <scope>NUCLEOTIDE SEQUENCE [LARGE SCALE GENOMIC DNA]</scope>
</reference>
<evidence type="ECO:0000313" key="1">
    <source>
        <dbReference type="EMBL" id="PIR72426.1"/>
    </source>
</evidence>